<gene>
    <name evidence="1" type="ORF">CRENPOLYSF2_3960003</name>
</gene>
<dbReference type="EMBL" id="FUKJ01000330">
    <property type="protein sequence ID" value="SJM94373.1"/>
    <property type="molecule type" value="Genomic_DNA"/>
</dbReference>
<evidence type="ECO:0000313" key="2">
    <source>
        <dbReference type="Proteomes" id="UP000195442"/>
    </source>
</evidence>
<reference evidence="2" key="1">
    <citation type="submission" date="2017-02" db="EMBL/GenBank/DDBJ databases">
        <authorList>
            <person name="Daims H."/>
        </authorList>
    </citation>
    <scope>NUCLEOTIDE SEQUENCE [LARGE SCALE GENOMIC DNA]</scope>
</reference>
<proteinExistence type="predicted"/>
<protein>
    <submittedName>
        <fullName evidence="1">Uncharacterized protein</fullName>
    </submittedName>
</protein>
<evidence type="ECO:0000313" key="1">
    <source>
        <dbReference type="EMBL" id="SJM94373.1"/>
    </source>
</evidence>
<organism evidence="1 2">
    <name type="scientific">Crenothrix polyspora</name>
    <dbReference type="NCBI Taxonomy" id="360316"/>
    <lineage>
        <taxon>Bacteria</taxon>
        <taxon>Pseudomonadati</taxon>
        <taxon>Pseudomonadota</taxon>
        <taxon>Gammaproteobacteria</taxon>
        <taxon>Methylococcales</taxon>
        <taxon>Crenotrichaceae</taxon>
        <taxon>Crenothrix</taxon>
    </lineage>
</organism>
<keyword evidence="2" id="KW-1185">Reference proteome</keyword>
<dbReference type="Proteomes" id="UP000195442">
    <property type="component" value="Unassembled WGS sequence"/>
</dbReference>
<sequence>MKKGESLRGVEGDLFKKSPLTPLFQRGELNNYSVYTIIDSSLCCRLLLF</sequence>
<dbReference type="AlphaFoldDB" id="A0A1R4HDS6"/>
<name>A0A1R4HDS6_9GAMM</name>
<accession>A0A1R4HDS6</accession>